<evidence type="ECO:0000259" key="1">
    <source>
        <dbReference type="Pfam" id="PF18962"/>
    </source>
</evidence>
<comment type="caution">
    <text evidence="2">The sequence shown here is derived from an EMBL/GenBank/DDBJ whole genome shotgun (WGS) entry which is preliminary data.</text>
</comment>
<organism evidence="2 3">
    <name type="scientific">Spirosoma arboris</name>
    <dbReference type="NCBI Taxonomy" id="2682092"/>
    <lineage>
        <taxon>Bacteria</taxon>
        <taxon>Pseudomonadati</taxon>
        <taxon>Bacteroidota</taxon>
        <taxon>Cytophagia</taxon>
        <taxon>Cytophagales</taxon>
        <taxon>Cytophagaceae</taxon>
        <taxon>Spirosoma</taxon>
    </lineage>
</organism>
<protein>
    <submittedName>
        <fullName evidence="2">T9SS type A sorting domain-containing protein</fullName>
    </submittedName>
</protein>
<dbReference type="InterPro" id="IPR017853">
    <property type="entry name" value="GH"/>
</dbReference>
<dbReference type="RefSeq" id="WP_157589573.1">
    <property type="nucleotide sequence ID" value="NZ_WPIN01000018.1"/>
</dbReference>
<dbReference type="NCBIfam" id="TIGR04183">
    <property type="entry name" value="Por_Secre_tail"/>
    <property type="match status" value="1"/>
</dbReference>
<proteinExistence type="predicted"/>
<gene>
    <name evidence="2" type="ORF">GO755_32285</name>
</gene>
<dbReference type="Pfam" id="PF18962">
    <property type="entry name" value="Por_Secre_tail"/>
    <property type="match status" value="1"/>
</dbReference>
<dbReference type="Gene3D" id="3.20.20.80">
    <property type="entry name" value="Glycosidases"/>
    <property type="match status" value="1"/>
</dbReference>
<dbReference type="AlphaFoldDB" id="A0A7K1SLR4"/>
<dbReference type="SUPFAM" id="SSF51445">
    <property type="entry name" value="(Trans)glycosidases"/>
    <property type="match status" value="1"/>
</dbReference>
<name>A0A7K1SLR4_9BACT</name>
<feature type="domain" description="Secretion system C-terminal sorting" evidence="1">
    <location>
        <begin position="702"/>
        <end position="777"/>
    </location>
</feature>
<accession>A0A7K1SLR4</accession>
<reference evidence="2 3" key="1">
    <citation type="submission" date="2019-12" db="EMBL/GenBank/DDBJ databases">
        <title>Spirosoma sp. HMF4905 genome sequencing and assembly.</title>
        <authorList>
            <person name="Kang H."/>
            <person name="Cha I."/>
            <person name="Kim H."/>
            <person name="Joh K."/>
        </authorList>
    </citation>
    <scope>NUCLEOTIDE SEQUENCE [LARGE SCALE GENOMIC DNA]</scope>
    <source>
        <strain evidence="2 3">HMF4905</strain>
    </source>
</reference>
<dbReference type="EMBL" id="WPIN01000018">
    <property type="protein sequence ID" value="MVM34752.1"/>
    <property type="molecule type" value="Genomic_DNA"/>
</dbReference>
<evidence type="ECO:0000313" key="2">
    <source>
        <dbReference type="EMBL" id="MVM34752.1"/>
    </source>
</evidence>
<evidence type="ECO:0000313" key="3">
    <source>
        <dbReference type="Proteomes" id="UP000436006"/>
    </source>
</evidence>
<dbReference type="InterPro" id="IPR026444">
    <property type="entry name" value="Secre_tail"/>
</dbReference>
<keyword evidence="3" id="KW-1185">Reference proteome</keyword>
<dbReference type="Proteomes" id="UP000436006">
    <property type="component" value="Unassembled WGS sequence"/>
</dbReference>
<sequence length="780" mass="86170">MKRDVFNLLRGFLILLLFVRTQESSGALSPTLVLQHSASTKIPIDPKRWYQVNNVSTGLDALFDGVTTESVNTGWGKILSNYDAYYPLLAGEQMSIESIRLYDGAGTNTDKPVTLSIITDEWERIPIARFTGDNYQTWVGPDPDQPTVFDLKTPISNARYLVLNTSGDYPTELELYGTYQAGEEPALTALSATPFRNKLGINGFEWYVENPDAPSALRPVDDTRVNALKSFSSMRHYMDWDKLEADQGSYTYNPTFSGSWDYDAMYERLQAEGIDVLACLQTLPKWMENTYPEEGRDYSNVPAPYGADLSSPKSYLAHAQVAFQYIARYGYNKRVAPSLLSVSSVTTWAGVNSVKVGLGLIRYIECNNEPDKTWKGRNGYQSAREYAANLSAFYDGHKNTLGPGVGVKNADPSVTVVIGGMSTATTDYVRAMIDWCKEFRGYNPDGSVNLCWDVINQHLYANDAQSSQGGGGTRGAAPELAGVGDQAAAFVKLARQYANGMPVWITETGYDINQGSPFHAIPIGSKSALQTQADWILRTALLYSRVGIDRVFFFQAYDDNLSNPLQFSSMGLLNADKTRKPAADYLYQAMNLLGDYRYKESPKPTDGPDDLIVDRYELDGRSSYVLVIPDEKGRTGTYNLPVTKGDTVQVCLPTAGSDQMTRTVQISQIGTIAVTVGETPVFVVPISATNKEAVPDLSTLQIYPNPSADYVELVVENSSLRPLEISLYTTAGQRHKQISLPKSGRVLRTQLDVSTLPQGTYVLDVHQGQARTVRKIVRAR</sequence>